<dbReference type="GeneID" id="104990585"/>
<gene>
    <name evidence="3" type="primary">LOC104990585</name>
</gene>
<feature type="compositionally biased region" description="Pro residues" evidence="1">
    <location>
        <begin position="17"/>
        <end position="35"/>
    </location>
</feature>
<protein>
    <submittedName>
        <fullName evidence="3">KH domain-containing, RNA-binding, signal transduction-associated protein 1-like</fullName>
    </submittedName>
</protein>
<evidence type="ECO:0000313" key="2">
    <source>
        <dbReference type="Proteomes" id="UP000515208"/>
    </source>
</evidence>
<reference evidence="3" key="1">
    <citation type="submission" date="2025-08" db="UniProtKB">
        <authorList>
            <consortium name="RefSeq"/>
        </authorList>
    </citation>
    <scope>IDENTIFICATION</scope>
    <source>
        <tissue evidence="3">Blood</tissue>
    </source>
</reference>
<feature type="compositionally biased region" description="Gly residues" evidence="1">
    <location>
        <begin position="1"/>
        <end position="10"/>
    </location>
</feature>
<keyword evidence="2" id="KW-1185">Reference proteome</keyword>
<evidence type="ECO:0000313" key="3">
    <source>
        <dbReference type="RefSeq" id="XP_010841040.1"/>
    </source>
</evidence>
<dbReference type="KEGG" id="bbis:104990585"/>
<feature type="region of interest" description="Disordered" evidence="1">
    <location>
        <begin position="1"/>
        <end position="143"/>
    </location>
</feature>
<proteinExistence type="predicted"/>
<dbReference type="Proteomes" id="UP000515208">
    <property type="component" value="Unplaced"/>
</dbReference>
<name>A0A6P3HR88_BISBB</name>
<dbReference type="RefSeq" id="XP_010841040.1">
    <property type="nucleotide sequence ID" value="XM_010842738.1"/>
</dbReference>
<dbReference type="AlphaFoldDB" id="A0A6P3HR88"/>
<organism evidence="2 3">
    <name type="scientific">Bison bison bison</name>
    <name type="common">North American plains bison</name>
    <dbReference type="NCBI Taxonomy" id="43346"/>
    <lineage>
        <taxon>Eukaryota</taxon>
        <taxon>Metazoa</taxon>
        <taxon>Chordata</taxon>
        <taxon>Craniata</taxon>
        <taxon>Vertebrata</taxon>
        <taxon>Euteleostomi</taxon>
        <taxon>Mammalia</taxon>
        <taxon>Eutheria</taxon>
        <taxon>Laurasiatheria</taxon>
        <taxon>Artiodactyla</taxon>
        <taxon>Ruminantia</taxon>
        <taxon>Pecora</taxon>
        <taxon>Bovidae</taxon>
        <taxon>Bovinae</taxon>
        <taxon>Bison</taxon>
    </lineage>
</organism>
<accession>A0A6P3HR88</accession>
<evidence type="ECO:0000256" key="1">
    <source>
        <dbReference type="SAM" id="MobiDB-lite"/>
    </source>
</evidence>
<sequence length="143" mass="14868">MDKGGQSQGGRGKEGPIEPPRPSAASSPAPPPLPQPCKKLGQAGRDELAACSPSLASTEIPGPPETRTSLSATAPRANGAGKPRRPVPAPGKRTAPGQLGEAGTRERWWEGEGAQTHRGRSNRLYAGTPSPDTPYLFFRSPLA</sequence>